<dbReference type="eggNOG" id="COG4940">
    <property type="taxonomic scope" value="Bacteria"/>
</dbReference>
<dbReference type="EMBL" id="FMXP01000014">
    <property type="protein sequence ID" value="SDB23565.1"/>
    <property type="molecule type" value="Genomic_DNA"/>
</dbReference>
<dbReference type="AlphaFoldDB" id="A0A1G6BSI3"/>
<dbReference type="PIRSF" id="PIRSF031611">
    <property type="entry name" value="Competence_ComGF"/>
    <property type="match status" value="1"/>
</dbReference>
<dbReference type="NCBIfam" id="NF041002">
    <property type="entry name" value="pilin_ComGF"/>
    <property type="match status" value="1"/>
</dbReference>
<sequence length="155" mass="17555">MFTKVTSYFYRFKKTRLAAFTLLECLVALFCLSGSILVYSGLTRSLSANVAYLSNNEQSNWLLFSQQLRSELESSRFNRVENDKLYVTKADKTIAFGKSKNDDFRKTNATGQGYQPMLFGIKSSAISQKGNIVRIDLEFEGGLERSFVYAFEEAG</sequence>
<keyword evidence="2" id="KW-1185">Reference proteome</keyword>
<proteinExistence type="predicted"/>
<accession>A0A1G6BSI3</accession>
<gene>
    <name evidence="1" type="ORF">SAMN02910293_01180</name>
</gene>
<dbReference type="InterPro" id="IPR016977">
    <property type="entry name" value="ComGF"/>
</dbReference>
<evidence type="ECO:0000313" key="1">
    <source>
        <dbReference type="EMBL" id="SDB23565.1"/>
    </source>
</evidence>
<dbReference type="Pfam" id="PF15980">
    <property type="entry name" value="ComGF"/>
    <property type="match status" value="1"/>
</dbReference>
<dbReference type="STRING" id="439219.SAMN02910293_01180"/>
<reference evidence="1 2" key="1">
    <citation type="submission" date="2016-10" db="EMBL/GenBank/DDBJ databases">
        <authorList>
            <person name="de Groot N.N."/>
        </authorList>
    </citation>
    <scope>NUCLEOTIDE SEQUENCE [LARGE SCALE GENOMIC DNA]</scope>
    <source>
        <strain evidence="1 2">A-4</strain>
    </source>
</reference>
<organism evidence="1 2">
    <name type="scientific">Streptococcus henryi</name>
    <dbReference type="NCBI Taxonomy" id="439219"/>
    <lineage>
        <taxon>Bacteria</taxon>
        <taxon>Bacillati</taxon>
        <taxon>Bacillota</taxon>
        <taxon>Bacilli</taxon>
        <taxon>Lactobacillales</taxon>
        <taxon>Streptococcaceae</taxon>
        <taxon>Streptococcus</taxon>
    </lineage>
</organism>
<protein>
    <submittedName>
        <fullName evidence="1">Competence protein ComGF</fullName>
    </submittedName>
</protein>
<name>A0A1G6BSI3_9STRE</name>
<evidence type="ECO:0000313" key="2">
    <source>
        <dbReference type="Proteomes" id="UP000182508"/>
    </source>
</evidence>
<dbReference type="Proteomes" id="UP000182508">
    <property type="component" value="Unassembled WGS sequence"/>
</dbReference>
<dbReference type="RefSeq" id="WP_074486015.1">
    <property type="nucleotide sequence ID" value="NZ_FMXP01000014.1"/>
</dbReference>